<dbReference type="HAMAP" id="MF_00163">
    <property type="entry name" value="Pep_deformylase"/>
    <property type="match status" value="1"/>
</dbReference>
<dbReference type="FunFam" id="3.90.45.10:FF:000005">
    <property type="entry name" value="Peptide deformylase"/>
    <property type="match status" value="1"/>
</dbReference>
<comment type="cofactor">
    <cofactor evidence="6">
        <name>Fe(2+)</name>
        <dbReference type="ChEBI" id="CHEBI:29033"/>
    </cofactor>
    <text evidence="6">Binds 1 Fe(2+) ion.</text>
</comment>
<dbReference type="PANTHER" id="PTHR10458:SF22">
    <property type="entry name" value="PEPTIDE DEFORMYLASE"/>
    <property type="match status" value="1"/>
</dbReference>
<comment type="function">
    <text evidence="6">Removes the formyl group from the N-terminal Met of newly synthesized proteins. Requires at least a dipeptide for an efficient rate of reaction. N-terminal L-methionine is a prerequisite for activity but the enzyme has broad specificity at other positions.</text>
</comment>
<sequence>MILEVKTFPDKVLRIKAEPVDSIDESITELLDNMVETMHARSGVGLAAPQVGISKRLIVIDTSAGENEGMLLRVINPEIISAEGEQVGEEGCLSIPGEYEPVRRAEKVTVKAMDENGKPYTMEAEGFLARAFQHEIDHLDGVLFIDRLPSYKKDTLKKTIKRRIADGDYVVTGTK</sequence>
<evidence type="ECO:0000256" key="5">
    <source>
        <dbReference type="ARBA" id="ARBA00023004"/>
    </source>
</evidence>
<dbReference type="CDD" id="cd00487">
    <property type="entry name" value="Pep_deformylase"/>
    <property type="match status" value="1"/>
</dbReference>
<keyword evidence="3 6" id="KW-0378">Hydrolase</keyword>
<dbReference type="EMBL" id="CP001968">
    <property type="protein sequence ID" value="ADD66835.1"/>
    <property type="molecule type" value="Genomic_DNA"/>
</dbReference>
<dbReference type="eggNOG" id="COG0242">
    <property type="taxonomic scope" value="Bacteria"/>
</dbReference>
<feature type="binding site" evidence="6">
    <location>
        <position position="138"/>
    </location>
    <ligand>
        <name>Fe cation</name>
        <dbReference type="ChEBI" id="CHEBI:24875"/>
    </ligand>
</feature>
<dbReference type="PaxDb" id="522772-Dacet_0028"/>
<protein>
    <recommendedName>
        <fullName evidence="6">Peptide deformylase</fullName>
        <shortName evidence="6">PDF</shortName>
        <ecNumber evidence="6">3.5.1.88</ecNumber>
    </recommendedName>
    <alternativeName>
        <fullName evidence="6">Polypeptide deformylase</fullName>
    </alternativeName>
</protein>
<dbReference type="PIRSF" id="PIRSF004749">
    <property type="entry name" value="Pep_def"/>
    <property type="match status" value="1"/>
</dbReference>
<dbReference type="InterPro" id="IPR023635">
    <property type="entry name" value="Peptide_deformylase"/>
</dbReference>
<dbReference type="PRINTS" id="PR01576">
    <property type="entry name" value="PDEFORMYLASE"/>
</dbReference>
<dbReference type="GO" id="GO:0042586">
    <property type="term" value="F:peptide deformylase activity"/>
    <property type="evidence" value="ECO:0007669"/>
    <property type="project" value="UniProtKB-UniRule"/>
</dbReference>
<keyword evidence="5 6" id="KW-0408">Iron</keyword>
<dbReference type="STRING" id="522772.Dacet_0028"/>
<dbReference type="Pfam" id="PF01327">
    <property type="entry name" value="Pep_deformylase"/>
    <property type="match status" value="1"/>
</dbReference>
<evidence type="ECO:0000256" key="1">
    <source>
        <dbReference type="ARBA" id="ARBA00010759"/>
    </source>
</evidence>
<evidence type="ECO:0000256" key="4">
    <source>
        <dbReference type="ARBA" id="ARBA00022917"/>
    </source>
</evidence>
<dbReference type="SUPFAM" id="SSF56420">
    <property type="entry name" value="Peptide deformylase"/>
    <property type="match status" value="1"/>
</dbReference>
<accession>D4H187</accession>
<dbReference type="Gene3D" id="3.90.45.10">
    <property type="entry name" value="Peptide deformylase"/>
    <property type="match status" value="1"/>
</dbReference>
<dbReference type="PANTHER" id="PTHR10458">
    <property type="entry name" value="PEPTIDE DEFORMYLASE"/>
    <property type="match status" value="1"/>
</dbReference>
<dbReference type="GO" id="GO:0006412">
    <property type="term" value="P:translation"/>
    <property type="evidence" value="ECO:0007669"/>
    <property type="project" value="UniProtKB-UniRule"/>
</dbReference>
<dbReference type="OrthoDB" id="9804313at2"/>
<dbReference type="NCBIfam" id="NF001159">
    <property type="entry name" value="PRK00150.1-3"/>
    <property type="match status" value="1"/>
</dbReference>
<dbReference type="Proteomes" id="UP000002012">
    <property type="component" value="Chromosome"/>
</dbReference>
<keyword evidence="2 6" id="KW-0479">Metal-binding</keyword>
<name>D4H187_DENA2</name>
<evidence type="ECO:0000256" key="3">
    <source>
        <dbReference type="ARBA" id="ARBA00022801"/>
    </source>
</evidence>
<dbReference type="GO" id="GO:0046872">
    <property type="term" value="F:metal ion binding"/>
    <property type="evidence" value="ECO:0007669"/>
    <property type="project" value="UniProtKB-KW"/>
</dbReference>
<evidence type="ECO:0000313" key="7">
    <source>
        <dbReference type="EMBL" id="ADD66835.1"/>
    </source>
</evidence>
<comment type="similarity">
    <text evidence="1 6">Belongs to the polypeptide deformylase family.</text>
</comment>
<dbReference type="InterPro" id="IPR036821">
    <property type="entry name" value="Peptide_deformylase_sf"/>
</dbReference>
<organism evidence="7 8">
    <name type="scientific">Denitrovibrio acetiphilus (strain DSM 12809 / NBRC 114555 / N2460)</name>
    <dbReference type="NCBI Taxonomy" id="522772"/>
    <lineage>
        <taxon>Bacteria</taxon>
        <taxon>Pseudomonadati</taxon>
        <taxon>Deferribacterota</taxon>
        <taxon>Deferribacteres</taxon>
        <taxon>Deferribacterales</taxon>
        <taxon>Geovibrionaceae</taxon>
        <taxon>Denitrovibrio</taxon>
    </lineage>
</organism>
<dbReference type="FunCoup" id="D4H187">
    <property type="interactions" value="464"/>
</dbReference>
<dbReference type="KEGG" id="dap:Dacet_0028"/>
<dbReference type="RefSeq" id="WP_013009383.1">
    <property type="nucleotide sequence ID" value="NC_013943.1"/>
</dbReference>
<feature type="active site" evidence="6">
    <location>
        <position position="135"/>
    </location>
</feature>
<comment type="catalytic activity">
    <reaction evidence="6">
        <text>N-terminal N-formyl-L-methionyl-[peptide] + H2O = N-terminal L-methionyl-[peptide] + formate</text>
        <dbReference type="Rhea" id="RHEA:24420"/>
        <dbReference type="Rhea" id="RHEA-COMP:10639"/>
        <dbReference type="Rhea" id="RHEA-COMP:10640"/>
        <dbReference type="ChEBI" id="CHEBI:15377"/>
        <dbReference type="ChEBI" id="CHEBI:15740"/>
        <dbReference type="ChEBI" id="CHEBI:49298"/>
        <dbReference type="ChEBI" id="CHEBI:64731"/>
        <dbReference type="EC" id="3.5.1.88"/>
    </reaction>
</comment>
<proteinExistence type="inferred from homology"/>
<feature type="binding site" evidence="6">
    <location>
        <position position="134"/>
    </location>
    <ligand>
        <name>Fe cation</name>
        <dbReference type="ChEBI" id="CHEBI:24875"/>
    </ligand>
</feature>
<keyword evidence="4 6" id="KW-0648">Protein biosynthesis</keyword>
<dbReference type="AlphaFoldDB" id="D4H187"/>
<evidence type="ECO:0000313" key="8">
    <source>
        <dbReference type="Proteomes" id="UP000002012"/>
    </source>
</evidence>
<reference evidence="7 8" key="1">
    <citation type="journal article" date="2010" name="Stand. Genomic Sci.">
        <title>Complete genome sequence of Denitrovibrio acetiphilus type strain (N2460).</title>
        <authorList>
            <person name="Kiss H."/>
            <person name="Lang E."/>
            <person name="Lapidus A."/>
            <person name="Copeland A."/>
            <person name="Nolan M."/>
            <person name="Glavina Del Rio T."/>
            <person name="Chen F."/>
            <person name="Lucas S."/>
            <person name="Tice H."/>
            <person name="Cheng J.F."/>
            <person name="Han C."/>
            <person name="Goodwin L."/>
            <person name="Pitluck S."/>
            <person name="Liolios K."/>
            <person name="Pati A."/>
            <person name="Ivanova N."/>
            <person name="Mavromatis K."/>
            <person name="Chen A."/>
            <person name="Palaniappan K."/>
            <person name="Land M."/>
            <person name="Hauser L."/>
            <person name="Chang Y.J."/>
            <person name="Jeffries C.D."/>
            <person name="Detter J.C."/>
            <person name="Brettin T."/>
            <person name="Spring S."/>
            <person name="Rohde M."/>
            <person name="Goker M."/>
            <person name="Woyke T."/>
            <person name="Bristow J."/>
            <person name="Eisen J.A."/>
            <person name="Markowitz V."/>
            <person name="Hugenholtz P."/>
            <person name="Kyrpides N.C."/>
            <person name="Klenk H.P."/>
        </authorList>
    </citation>
    <scope>NUCLEOTIDE SEQUENCE [LARGE SCALE GENOMIC DNA]</scope>
    <source>
        <strain evidence="8">DSM 12809 / NBRC 114555 / N2460</strain>
    </source>
</reference>
<feature type="binding site" evidence="6">
    <location>
        <position position="92"/>
    </location>
    <ligand>
        <name>Fe cation</name>
        <dbReference type="ChEBI" id="CHEBI:24875"/>
    </ligand>
</feature>
<dbReference type="NCBIfam" id="TIGR00079">
    <property type="entry name" value="pept_deformyl"/>
    <property type="match status" value="1"/>
</dbReference>
<evidence type="ECO:0000256" key="2">
    <source>
        <dbReference type="ARBA" id="ARBA00022723"/>
    </source>
</evidence>
<keyword evidence="8" id="KW-1185">Reference proteome</keyword>
<dbReference type="InParanoid" id="D4H187"/>
<dbReference type="EC" id="3.5.1.88" evidence="6"/>
<gene>
    <name evidence="6" type="primary">def</name>
    <name evidence="7" type="ordered locus">Dacet_0028</name>
</gene>
<dbReference type="HOGENOM" id="CLU_061901_2_1_0"/>
<evidence type="ECO:0000256" key="6">
    <source>
        <dbReference type="HAMAP-Rule" id="MF_00163"/>
    </source>
</evidence>